<dbReference type="OrthoDB" id="10572795at2759"/>
<comment type="caution">
    <text evidence="1">The sequence shown here is derived from an EMBL/GenBank/DDBJ whole genome shotgun (WGS) entry which is preliminary data.</text>
</comment>
<name>A0A4Y2SKR2_ARAVE</name>
<proteinExistence type="predicted"/>
<protein>
    <submittedName>
        <fullName evidence="1">Uncharacterized protein</fullName>
    </submittedName>
</protein>
<gene>
    <name evidence="1" type="ORF">AVEN_257572_1</name>
</gene>
<dbReference type="AlphaFoldDB" id="A0A4Y2SKR2"/>
<evidence type="ECO:0000313" key="2">
    <source>
        <dbReference type="Proteomes" id="UP000499080"/>
    </source>
</evidence>
<organism evidence="1 2">
    <name type="scientific">Araneus ventricosus</name>
    <name type="common">Orbweaver spider</name>
    <name type="synonym">Epeira ventricosa</name>
    <dbReference type="NCBI Taxonomy" id="182803"/>
    <lineage>
        <taxon>Eukaryota</taxon>
        <taxon>Metazoa</taxon>
        <taxon>Ecdysozoa</taxon>
        <taxon>Arthropoda</taxon>
        <taxon>Chelicerata</taxon>
        <taxon>Arachnida</taxon>
        <taxon>Araneae</taxon>
        <taxon>Araneomorphae</taxon>
        <taxon>Entelegynae</taxon>
        <taxon>Araneoidea</taxon>
        <taxon>Araneidae</taxon>
        <taxon>Araneus</taxon>
    </lineage>
</organism>
<dbReference type="Proteomes" id="UP000499080">
    <property type="component" value="Unassembled WGS sequence"/>
</dbReference>
<evidence type="ECO:0000313" key="1">
    <source>
        <dbReference type="EMBL" id="GBN87890.1"/>
    </source>
</evidence>
<accession>A0A4Y2SKR2</accession>
<dbReference type="EMBL" id="BGPR01022029">
    <property type="protein sequence ID" value="GBN87890.1"/>
    <property type="molecule type" value="Genomic_DNA"/>
</dbReference>
<reference evidence="1 2" key="1">
    <citation type="journal article" date="2019" name="Sci. Rep.">
        <title>Orb-weaving spider Araneus ventricosus genome elucidates the spidroin gene catalogue.</title>
        <authorList>
            <person name="Kono N."/>
            <person name="Nakamura H."/>
            <person name="Ohtoshi R."/>
            <person name="Moran D.A.P."/>
            <person name="Shinohara A."/>
            <person name="Yoshida Y."/>
            <person name="Fujiwara M."/>
            <person name="Mori M."/>
            <person name="Tomita M."/>
            <person name="Arakawa K."/>
        </authorList>
    </citation>
    <scope>NUCLEOTIDE SEQUENCE [LARGE SCALE GENOMIC DNA]</scope>
</reference>
<keyword evidence="2" id="KW-1185">Reference proteome</keyword>
<sequence>MPFWNGKPSVMNHMAAVWLRRVDIASLPAFLVKHPLRRPRCHRTPDGLLRLEHGRLFCTDLRRSAVKSGASIRGPREIVNLPLFLCSFPFAIPDIFSIPPKSRKVAEARILPSVTDLGRGQSINQFFESDDEVVGNKHLRMIESPREVVTLERCLK</sequence>